<evidence type="ECO:0000313" key="1">
    <source>
        <dbReference type="EMBL" id="ORB50341.1"/>
    </source>
</evidence>
<gene>
    <name evidence="1" type="ORF">BST43_22440</name>
</gene>
<organism evidence="1 2">
    <name type="scientific">Mycobacteroides saopaulense</name>
    <dbReference type="NCBI Taxonomy" id="1578165"/>
    <lineage>
        <taxon>Bacteria</taxon>
        <taxon>Bacillati</taxon>
        <taxon>Actinomycetota</taxon>
        <taxon>Actinomycetes</taxon>
        <taxon>Mycobacteriales</taxon>
        <taxon>Mycobacteriaceae</taxon>
        <taxon>Mycobacteroides</taxon>
    </lineage>
</organism>
<dbReference type="AlphaFoldDB" id="A0A1X0IPR5"/>
<dbReference type="InterPro" id="IPR036689">
    <property type="entry name" value="ESAT-6-like_sf"/>
</dbReference>
<reference evidence="1 2" key="1">
    <citation type="submission" date="2016-12" db="EMBL/GenBank/DDBJ databases">
        <title>The new phylogeny of genus Mycobacterium.</title>
        <authorList>
            <person name="Tortoli E."/>
            <person name="Trovato A."/>
            <person name="Cirillo D.M."/>
        </authorList>
    </citation>
    <scope>NUCLEOTIDE SEQUENCE [LARGE SCALE GENOMIC DNA]</scope>
    <source>
        <strain evidence="1 2">CCUG 66554</strain>
    </source>
</reference>
<dbReference type="Proteomes" id="UP000192434">
    <property type="component" value="Unassembled WGS sequence"/>
</dbReference>
<proteinExistence type="predicted"/>
<evidence type="ECO:0000313" key="2">
    <source>
        <dbReference type="Proteomes" id="UP000192434"/>
    </source>
</evidence>
<protein>
    <recommendedName>
        <fullName evidence="3">WXG100 family type VII secretion target</fullName>
    </recommendedName>
</protein>
<dbReference type="RefSeq" id="WP_070919605.1">
    <property type="nucleotide sequence ID" value="NZ_MVII01000036.1"/>
</dbReference>
<dbReference type="OrthoDB" id="4762958at2"/>
<name>A0A1X0IPR5_9MYCO</name>
<dbReference type="EMBL" id="MVII01000036">
    <property type="protein sequence ID" value="ORB50341.1"/>
    <property type="molecule type" value="Genomic_DNA"/>
</dbReference>
<evidence type="ECO:0008006" key="3">
    <source>
        <dbReference type="Google" id="ProtNLM"/>
    </source>
</evidence>
<dbReference type="SUPFAM" id="SSF140453">
    <property type="entry name" value="EsxAB dimer-like"/>
    <property type="match status" value="1"/>
</dbReference>
<comment type="caution">
    <text evidence="1">The sequence shown here is derived from an EMBL/GenBank/DDBJ whole genome shotgun (WGS) entry which is preliminary data.</text>
</comment>
<sequence length="99" mass="10684">METTGNELDNDSGLAVSPAEAMAAFQTARQHGENAHRIFQGIEEEQRAMAANWGGNSHGTYMNASASYNDEASEITKGLFNFITVSEEGVKQLQSSDDV</sequence>
<accession>A0A1X0IPR5</accession>